<sequence length="492" mass="54380">MRYRVVSEELEHDGRASIHFALLVCVMGVYGGQVCPVVESFPLWLWGLHLVVLLLVCRGLRMASSRWVFTRVGLQRQVGVQLVVDLCLFALAGYGIGVHNMVRYGADMESTLRLGTGFLIMGFFIGADLALTQDRLLALRRGGNPLAVAVPLLTVPQKFTLVTVISLFSVMVILYFVISFDLNWLMTVGIDNLAMARRAVLVEIGFIILILAAYTANLIVTYAKNLRLFVSEETRTLTDVAQGNLDTRVPVAFNDEFGIIAGYTNRMIEGLKEQNAAMELLRDVIINSMATLAETRDNETGAHLRRTQHYVRLLAEELAEPHGLDGPLIDLFYKTAPLHDIGKVGVPDAILLKPGPLTEAEFEIMKKHTTYGEEAIARAAEQMGEDAAFLIHAGEIASAHHEKWDGSGYPRGLAGTAIPLSARLMALADVYDALRSERVYKKAFSHEEAKMFLLDQGGSHFDPDVVAAFLRCEAAFIRVAERFRDEGEEALS</sequence>
<dbReference type="Proteomes" id="UP000198870">
    <property type="component" value="Unassembled WGS sequence"/>
</dbReference>
<dbReference type="CDD" id="cd00077">
    <property type="entry name" value="HDc"/>
    <property type="match status" value="1"/>
</dbReference>
<evidence type="ECO:0000313" key="5">
    <source>
        <dbReference type="Proteomes" id="UP000198870"/>
    </source>
</evidence>
<dbReference type="SMART" id="SM00471">
    <property type="entry name" value="HDc"/>
    <property type="match status" value="1"/>
</dbReference>
<keyword evidence="1" id="KW-1133">Transmembrane helix</keyword>
<keyword evidence="5" id="KW-1185">Reference proteome</keyword>
<dbReference type="Gene3D" id="1.10.3210.10">
    <property type="entry name" value="Hypothetical protein af1432"/>
    <property type="match status" value="1"/>
</dbReference>
<dbReference type="InterPro" id="IPR052020">
    <property type="entry name" value="Cyclic_di-GMP/3'3'-cGAMP_PDE"/>
</dbReference>
<dbReference type="RefSeq" id="WP_139164106.1">
    <property type="nucleotide sequence ID" value="NZ_FMUX01000029.1"/>
</dbReference>
<dbReference type="Gene3D" id="6.10.340.10">
    <property type="match status" value="1"/>
</dbReference>
<dbReference type="InterPro" id="IPR037522">
    <property type="entry name" value="HD_GYP_dom"/>
</dbReference>
<reference evidence="4 5" key="1">
    <citation type="submission" date="2016-10" db="EMBL/GenBank/DDBJ databases">
        <authorList>
            <person name="de Groot N.N."/>
        </authorList>
    </citation>
    <scope>NUCLEOTIDE SEQUENCE [LARGE SCALE GENOMIC DNA]</scope>
    <source>
        <strain evidence="4 5">AA1</strain>
    </source>
</reference>
<gene>
    <name evidence="4" type="ORF">SAMN05216233_1296</name>
</gene>
<feature type="domain" description="HD-GYP" evidence="3">
    <location>
        <begin position="278"/>
        <end position="485"/>
    </location>
</feature>
<keyword evidence="1" id="KW-0812">Transmembrane</keyword>
<dbReference type="InterPro" id="IPR003660">
    <property type="entry name" value="HAMP_dom"/>
</dbReference>
<dbReference type="SUPFAM" id="SSF158472">
    <property type="entry name" value="HAMP domain-like"/>
    <property type="match status" value="1"/>
</dbReference>
<dbReference type="GO" id="GO:0007165">
    <property type="term" value="P:signal transduction"/>
    <property type="evidence" value="ECO:0007669"/>
    <property type="project" value="InterPro"/>
</dbReference>
<dbReference type="InterPro" id="IPR048440">
    <property type="entry name" value="MASE10"/>
</dbReference>
<dbReference type="OrthoDB" id="9764337at2"/>
<dbReference type="PANTHER" id="PTHR45228:SF5">
    <property type="entry name" value="CYCLIC DI-GMP PHOSPHODIESTERASE VC_1348-RELATED"/>
    <property type="match status" value="1"/>
</dbReference>
<dbReference type="PROSITE" id="PS50885">
    <property type="entry name" value="HAMP"/>
    <property type="match status" value="1"/>
</dbReference>
<proteinExistence type="predicted"/>
<dbReference type="Pfam" id="PF20970">
    <property type="entry name" value="MASE10"/>
    <property type="match status" value="1"/>
</dbReference>
<protein>
    <submittedName>
        <fullName evidence="4">HD domain-containing protein</fullName>
    </submittedName>
</protein>
<dbReference type="PROSITE" id="PS51832">
    <property type="entry name" value="HD_GYP"/>
    <property type="match status" value="1"/>
</dbReference>
<feature type="transmembrane region" description="Helical" evidence="1">
    <location>
        <begin position="12"/>
        <end position="31"/>
    </location>
</feature>
<evidence type="ECO:0000259" key="3">
    <source>
        <dbReference type="PROSITE" id="PS51832"/>
    </source>
</evidence>
<dbReference type="EMBL" id="FMUX01000029">
    <property type="protein sequence ID" value="SCY86462.1"/>
    <property type="molecule type" value="Genomic_DNA"/>
</dbReference>
<feature type="domain" description="HAMP" evidence="2">
    <location>
        <begin position="234"/>
        <end position="276"/>
    </location>
</feature>
<dbReference type="Pfam" id="PF13487">
    <property type="entry name" value="HD_5"/>
    <property type="match status" value="1"/>
</dbReference>
<dbReference type="AlphaFoldDB" id="A0A1G5JDN1"/>
<dbReference type="STRING" id="419481.SAMN05216233_1296"/>
<evidence type="ECO:0000313" key="4">
    <source>
        <dbReference type="EMBL" id="SCY86462.1"/>
    </source>
</evidence>
<dbReference type="CDD" id="cd06225">
    <property type="entry name" value="HAMP"/>
    <property type="match status" value="1"/>
</dbReference>
<dbReference type="GO" id="GO:0016020">
    <property type="term" value="C:membrane"/>
    <property type="evidence" value="ECO:0007669"/>
    <property type="project" value="InterPro"/>
</dbReference>
<dbReference type="PANTHER" id="PTHR45228">
    <property type="entry name" value="CYCLIC DI-GMP PHOSPHODIESTERASE TM_0186-RELATED"/>
    <property type="match status" value="1"/>
</dbReference>
<feature type="transmembrane region" description="Helical" evidence="1">
    <location>
        <begin position="159"/>
        <end position="180"/>
    </location>
</feature>
<organism evidence="4 5">
    <name type="scientific">Desulfoluna spongiiphila</name>
    <dbReference type="NCBI Taxonomy" id="419481"/>
    <lineage>
        <taxon>Bacteria</taxon>
        <taxon>Pseudomonadati</taxon>
        <taxon>Thermodesulfobacteriota</taxon>
        <taxon>Desulfobacteria</taxon>
        <taxon>Desulfobacterales</taxon>
        <taxon>Desulfolunaceae</taxon>
        <taxon>Desulfoluna</taxon>
    </lineage>
</organism>
<evidence type="ECO:0000256" key="1">
    <source>
        <dbReference type="SAM" id="Phobius"/>
    </source>
</evidence>
<accession>A0A1G5JDN1</accession>
<feature type="transmembrane region" description="Helical" evidence="1">
    <location>
        <begin position="200"/>
        <end position="220"/>
    </location>
</feature>
<name>A0A1G5JDN1_9BACT</name>
<evidence type="ECO:0000259" key="2">
    <source>
        <dbReference type="PROSITE" id="PS50885"/>
    </source>
</evidence>
<feature type="transmembrane region" description="Helical" evidence="1">
    <location>
        <begin position="114"/>
        <end position="131"/>
    </location>
</feature>
<keyword evidence="1" id="KW-0472">Membrane</keyword>
<dbReference type="SUPFAM" id="SSF109604">
    <property type="entry name" value="HD-domain/PDEase-like"/>
    <property type="match status" value="1"/>
</dbReference>
<feature type="transmembrane region" description="Helical" evidence="1">
    <location>
        <begin position="82"/>
        <end position="102"/>
    </location>
</feature>
<feature type="transmembrane region" description="Helical" evidence="1">
    <location>
        <begin position="43"/>
        <end position="61"/>
    </location>
</feature>
<dbReference type="InterPro" id="IPR003607">
    <property type="entry name" value="HD/PDEase_dom"/>
</dbReference>